<dbReference type="RefSeq" id="WP_035683248.1">
    <property type="nucleotide sequence ID" value="NZ_JPRL01000001.1"/>
</dbReference>
<proteinExistence type="predicted"/>
<dbReference type="EMBL" id="JPRL01000001">
    <property type="protein sequence ID" value="KFF05639.1"/>
    <property type="molecule type" value="Genomic_DNA"/>
</dbReference>
<accession>A0A085ZMH5</accession>
<evidence type="ECO:0000313" key="3">
    <source>
        <dbReference type="Proteomes" id="UP000028715"/>
    </source>
</evidence>
<comment type="caution">
    <text evidence="2">The sequence shown here is derived from an EMBL/GenBank/DDBJ whole genome shotgun (WGS) entry which is preliminary data.</text>
</comment>
<organism evidence="2 3">
    <name type="scientific">Flavobacterium reichenbachii</name>
    <dbReference type="NCBI Taxonomy" id="362418"/>
    <lineage>
        <taxon>Bacteria</taxon>
        <taxon>Pseudomonadati</taxon>
        <taxon>Bacteroidota</taxon>
        <taxon>Flavobacteriia</taxon>
        <taxon>Flavobacteriales</taxon>
        <taxon>Flavobacteriaceae</taxon>
        <taxon>Flavobacterium</taxon>
    </lineage>
</organism>
<dbReference type="OrthoDB" id="1097785at2"/>
<gene>
    <name evidence="2" type="ORF">IW19_08975</name>
</gene>
<evidence type="ECO:0000259" key="1">
    <source>
        <dbReference type="PROSITE" id="PS50914"/>
    </source>
</evidence>
<protein>
    <submittedName>
        <fullName evidence="2">Transporter</fullName>
    </submittedName>
</protein>
<reference evidence="2 3" key="1">
    <citation type="submission" date="2014-07" db="EMBL/GenBank/DDBJ databases">
        <title>Genome of Flavobacterium reichenbachii LMG 25512.</title>
        <authorList>
            <person name="Stropko S.J."/>
            <person name="Pipes S.E."/>
            <person name="Newman J.D."/>
        </authorList>
    </citation>
    <scope>NUCLEOTIDE SEQUENCE [LARGE SCALE GENOMIC DNA]</scope>
    <source>
        <strain evidence="2 3">LMG 25512</strain>
    </source>
</reference>
<dbReference type="AlphaFoldDB" id="A0A085ZMH5"/>
<evidence type="ECO:0000313" key="2">
    <source>
        <dbReference type="EMBL" id="KFF05639.1"/>
    </source>
</evidence>
<dbReference type="Proteomes" id="UP000028715">
    <property type="component" value="Unassembled WGS sequence"/>
</dbReference>
<dbReference type="Pfam" id="PF04972">
    <property type="entry name" value="BON"/>
    <property type="match status" value="2"/>
</dbReference>
<dbReference type="PROSITE" id="PS50914">
    <property type="entry name" value="BON"/>
    <property type="match status" value="1"/>
</dbReference>
<dbReference type="InterPro" id="IPR007055">
    <property type="entry name" value="BON_dom"/>
</dbReference>
<name>A0A085ZMH5_9FLAO</name>
<sequence>MKMKSILLGMGLVVSLASCTPKDADIEKAISEKLGDAPEVQVTVHEGVATITGTCEDEAFKKNIERSVKATKGVKSVVNACELPVANQEPAAAAVIINSDGDLDKSVSEVVKAYDGVSATVVGGVVTLSGEVKRSQLQPLMQSVQELKPKKVENKLIIK</sequence>
<dbReference type="STRING" id="362418.IW19_08975"/>
<dbReference type="Gene3D" id="3.30.1340.30">
    <property type="match status" value="1"/>
</dbReference>
<feature type="domain" description="BON" evidence="1">
    <location>
        <begin position="16"/>
        <end position="87"/>
    </location>
</feature>
<dbReference type="eggNOG" id="COG2823">
    <property type="taxonomic scope" value="Bacteria"/>
</dbReference>
<keyword evidence="3" id="KW-1185">Reference proteome</keyword>
<dbReference type="PROSITE" id="PS51257">
    <property type="entry name" value="PROKAR_LIPOPROTEIN"/>
    <property type="match status" value="1"/>
</dbReference>